<keyword evidence="1" id="KW-0812">Transmembrane</keyword>
<evidence type="ECO:0008006" key="5">
    <source>
        <dbReference type="Google" id="ProtNLM"/>
    </source>
</evidence>
<name>A0ABQ7GEC3_DUNSA</name>
<feature type="chain" id="PRO_5046339869" description="Encoded protein" evidence="2">
    <location>
        <begin position="40"/>
        <end position="250"/>
    </location>
</feature>
<feature type="transmembrane region" description="Helical" evidence="1">
    <location>
        <begin position="177"/>
        <end position="200"/>
    </location>
</feature>
<organism evidence="3 4">
    <name type="scientific">Dunaliella salina</name>
    <name type="common">Green alga</name>
    <name type="synonym">Protococcus salinus</name>
    <dbReference type="NCBI Taxonomy" id="3046"/>
    <lineage>
        <taxon>Eukaryota</taxon>
        <taxon>Viridiplantae</taxon>
        <taxon>Chlorophyta</taxon>
        <taxon>core chlorophytes</taxon>
        <taxon>Chlorophyceae</taxon>
        <taxon>CS clade</taxon>
        <taxon>Chlamydomonadales</taxon>
        <taxon>Dunaliellaceae</taxon>
        <taxon>Dunaliella</taxon>
    </lineage>
</organism>
<keyword evidence="4" id="KW-1185">Reference proteome</keyword>
<keyword evidence="2" id="KW-0732">Signal</keyword>
<proteinExistence type="predicted"/>
<keyword evidence="1" id="KW-1133">Transmembrane helix</keyword>
<dbReference type="Proteomes" id="UP000815325">
    <property type="component" value="Unassembled WGS sequence"/>
</dbReference>
<feature type="transmembrane region" description="Helical" evidence="1">
    <location>
        <begin position="220"/>
        <end position="241"/>
    </location>
</feature>
<protein>
    <recommendedName>
        <fullName evidence="5">Encoded protein</fullName>
    </recommendedName>
</protein>
<keyword evidence="1" id="KW-0472">Membrane</keyword>
<accession>A0ABQ7GEC3</accession>
<reference evidence="3" key="1">
    <citation type="submission" date="2017-08" db="EMBL/GenBank/DDBJ databases">
        <authorList>
            <person name="Polle J.E."/>
            <person name="Barry K."/>
            <person name="Cushman J."/>
            <person name="Schmutz J."/>
            <person name="Tran D."/>
            <person name="Hathwaick L.T."/>
            <person name="Yim W.C."/>
            <person name="Jenkins J."/>
            <person name="Mckie-Krisberg Z.M."/>
            <person name="Prochnik S."/>
            <person name="Lindquist E."/>
            <person name="Dockter R.B."/>
            <person name="Adam C."/>
            <person name="Molina H."/>
            <person name="Bunkerborg J."/>
            <person name="Jin E."/>
            <person name="Buchheim M."/>
            <person name="Magnuson J."/>
        </authorList>
    </citation>
    <scope>NUCLEOTIDE SEQUENCE</scope>
    <source>
        <strain evidence="3">CCAP 19/18</strain>
    </source>
</reference>
<evidence type="ECO:0000313" key="4">
    <source>
        <dbReference type="Proteomes" id="UP000815325"/>
    </source>
</evidence>
<evidence type="ECO:0000313" key="3">
    <source>
        <dbReference type="EMBL" id="KAF5832963.1"/>
    </source>
</evidence>
<feature type="signal peptide" evidence="2">
    <location>
        <begin position="1"/>
        <end position="39"/>
    </location>
</feature>
<evidence type="ECO:0000256" key="1">
    <source>
        <dbReference type="SAM" id="Phobius"/>
    </source>
</evidence>
<evidence type="ECO:0000256" key="2">
    <source>
        <dbReference type="SAM" id="SignalP"/>
    </source>
</evidence>
<dbReference type="EMBL" id="MU069838">
    <property type="protein sequence ID" value="KAF5832963.1"/>
    <property type="molecule type" value="Genomic_DNA"/>
</dbReference>
<comment type="caution">
    <text evidence="3">The sequence shown here is derived from an EMBL/GenBank/DDBJ whole genome shotgun (WGS) entry which is preliminary data.</text>
</comment>
<gene>
    <name evidence="3" type="ORF">DUNSADRAFT_10980</name>
</gene>
<sequence length="250" mass="27569">MQACQMTLQVVTLQHTCFHALRWMLCGPLLLSLVPCSSRVFSMVSCSESGDFCCNGCGIGQVAFWTVSLRSCDAQGVYEYQSALCLVELRFLEASDVQPVLTAAHAIRSPSFPFLLITSWKVTCSTEVISINLCGSLYVEGSSVSYTMQNRPLCDVACSMCRIFTILIHPSFTTHLAWPWCFLGACHLLLIPMHVLNLIYKVPSSWSPFSKHVNPSFCAVFPLSFFCSCCATRLCVISLCFGGTNVGMDM</sequence>